<feature type="region of interest" description="Disordered" evidence="1">
    <location>
        <begin position="228"/>
        <end position="247"/>
    </location>
</feature>
<dbReference type="PANTHER" id="PTHR28152:SF2">
    <property type="entry name" value="N-TERMINAL OF MAOC-LIKE DEHYDRATASE DOMAIN-CONTAINING PROTEIN"/>
    <property type="match status" value="1"/>
</dbReference>
<protein>
    <recommendedName>
        <fullName evidence="4">N-terminal of MaoC-like dehydratase domain-containing protein</fullName>
    </recommendedName>
</protein>
<dbReference type="STRING" id="252740.A0A423WE77"/>
<gene>
    <name evidence="2" type="ORF">VSDG_01967</name>
</gene>
<evidence type="ECO:0000256" key="1">
    <source>
        <dbReference type="SAM" id="MobiDB-lite"/>
    </source>
</evidence>
<dbReference type="GO" id="GO:0019171">
    <property type="term" value="F:(3R)-hydroxyacyl-[acyl-carrier-protein] dehydratase activity"/>
    <property type="evidence" value="ECO:0007669"/>
    <property type="project" value="TreeGrafter"/>
</dbReference>
<dbReference type="Gene3D" id="3.10.129.10">
    <property type="entry name" value="Hotdog Thioesterase"/>
    <property type="match status" value="1"/>
</dbReference>
<dbReference type="Proteomes" id="UP000284375">
    <property type="component" value="Unassembled WGS sequence"/>
</dbReference>
<dbReference type="InterPro" id="IPR029069">
    <property type="entry name" value="HotDog_dom_sf"/>
</dbReference>
<evidence type="ECO:0008006" key="4">
    <source>
        <dbReference type="Google" id="ProtNLM"/>
    </source>
</evidence>
<comment type="caution">
    <text evidence="2">The sequence shown here is derived from an EMBL/GenBank/DDBJ whole genome shotgun (WGS) entry which is preliminary data.</text>
</comment>
<dbReference type="OrthoDB" id="3257538at2759"/>
<dbReference type="AlphaFoldDB" id="A0A423WE77"/>
<dbReference type="SUPFAM" id="SSF54637">
    <property type="entry name" value="Thioesterase/thiol ester dehydrase-isomerase"/>
    <property type="match status" value="1"/>
</dbReference>
<accession>A0A423WE77</accession>
<organism evidence="2 3">
    <name type="scientific">Cytospora chrysosperma</name>
    <name type="common">Cytospora canker fungus</name>
    <name type="synonym">Sphaeria chrysosperma</name>
    <dbReference type="NCBI Taxonomy" id="252740"/>
    <lineage>
        <taxon>Eukaryota</taxon>
        <taxon>Fungi</taxon>
        <taxon>Dikarya</taxon>
        <taxon>Ascomycota</taxon>
        <taxon>Pezizomycotina</taxon>
        <taxon>Sordariomycetes</taxon>
        <taxon>Sordariomycetidae</taxon>
        <taxon>Diaporthales</taxon>
        <taxon>Cytosporaceae</taxon>
        <taxon>Cytospora</taxon>
    </lineage>
</organism>
<name>A0A423WE77_CYTCH</name>
<evidence type="ECO:0000313" key="3">
    <source>
        <dbReference type="Proteomes" id="UP000284375"/>
    </source>
</evidence>
<dbReference type="InterPro" id="IPR052741">
    <property type="entry name" value="Mitochondrial_HTD2"/>
</dbReference>
<proteinExistence type="predicted"/>
<evidence type="ECO:0000313" key="2">
    <source>
        <dbReference type="EMBL" id="ROW01729.1"/>
    </source>
</evidence>
<keyword evidence="3" id="KW-1185">Reference proteome</keyword>
<sequence length="386" mass="41087">MAAALTSSITTTTTAAAPRLLLRHARRAAAPRRHLATTTTTETPTITAADAAQQILRSPQGQTTSTRREALDAHQLQRLSLALGRRHLCPGLDVTSAPPPAGTPLPPGYHLAYFTPAAVAEADLADDGTDGGGVPRPPPPFVRRVWAGGSLRWAPGAQPLRVGDVVEERTRLVGAEAKRSRGGSGGGGGGEMVLVEVEKEFWGPGGLALVDRRSWIFRPPPAVVRGIEEGGKDVGGPAASGVDGAGGWRRSRVEDVNVRGPDGAAGVPERILSWSPVALFRFSALTYNAHMIHYNEGWATGVERHPGLVVHGPLNLICMLDYFRDKHGREPRAISYRALSPLYAGDEYSVRTAASPAGAKRGEGGRAWEIVVARGAEMRWQVNMFL</sequence>
<dbReference type="EMBL" id="LJZO01000006">
    <property type="protein sequence ID" value="ROW01729.1"/>
    <property type="molecule type" value="Genomic_DNA"/>
</dbReference>
<reference evidence="2 3" key="1">
    <citation type="submission" date="2015-09" db="EMBL/GenBank/DDBJ databases">
        <title>Host preference determinants of Valsa canker pathogens revealed by comparative genomics.</title>
        <authorList>
            <person name="Yin Z."/>
            <person name="Huang L."/>
        </authorList>
    </citation>
    <scope>NUCLEOTIDE SEQUENCE [LARGE SCALE GENOMIC DNA]</scope>
    <source>
        <strain evidence="2 3">YSFL</strain>
    </source>
</reference>
<feature type="compositionally biased region" description="Low complexity" evidence="1">
    <location>
        <begin position="36"/>
        <end position="47"/>
    </location>
</feature>
<feature type="region of interest" description="Disordered" evidence="1">
    <location>
        <begin position="27"/>
        <end position="47"/>
    </location>
</feature>
<dbReference type="GO" id="GO:0005739">
    <property type="term" value="C:mitochondrion"/>
    <property type="evidence" value="ECO:0007669"/>
    <property type="project" value="TreeGrafter"/>
</dbReference>
<dbReference type="PANTHER" id="PTHR28152">
    <property type="entry name" value="HYDROXYACYL-THIOESTER DEHYDRATASE TYPE 2, MITOCHONDRIAL"/>
    <property type="match status" value="1"/>
</dbReference>